<dbReference type="Pfam" id="PF07681">
    <property type="entry name" value="DoxX"/>
    <property type="match status" value="1"/>
</dbReference>
<proteinExistence type="inferred from homology"/>
<comment type="subcellular location">
    <subcellularLocation>
        <location evidence="1">Cell membrane</location>
        <topology evidence="1">Multi-pass membrane protein</topology>
    </subcellularLocation>
</comment>
<organism evidence="8 9">
    <name type="scientific">Nannocystis radixulma</name>
    <dbReference type="NCBI Taxonomy" id="2995305"/>
    <lineage>
        <taxon>Bacteria</taxon>
        <taxon>Pseudomonadati</taxon>
        <taxon>Myxococcota</taxon>
        <taxon>Polyangia</taxon>
        <taxon>Nannocystales</taxon>
        <taxon>Nannocystaceae</taxon>
        <taxon>Nannocystis</taxon>
    </lineage>
</organism>
<feature type="transmembrane region" description="Helical" evidence="7">
    <location>
        <begin position="54"/>
        <end position="77"/>
    </location>
</feature>
<gene>
    <name evidence="8" type="ORF">POL58_31225</name>
</gene>
<feature type="transmembrane region" description="Helical" evidence="7">
    <location>
        <begin position="113"/>
        <end position="132"/>
    </location>
</feature>
<dbReference type="InterPro" id="IPR032808">
    <property type="entry name" value="DoxX"/>
</dbReference>
<evidence type="ECO:0000313" key="8">
    <source>
        <dbReference type="EMBL" id="MDC0672261.1"/>
    </source>
</evidence>
<reference evidence="8 9" key="1">
    <citation type="submission" date="2022-11" db="EMBL/GenBank/DDBJ databases">
        <title>Minimal conservation of predation-associated metabolite biosynthetic gene clusters underscores biosynthetic potential of Myxococcota including descriptions for ten novel species: Archangium lansinium sp. nov., Myxococcus landrumus sp. nov., Nannocystis bai.</title>
        <authorList>
            <person name="Ahearne A."/>
            <person name="Stevens C."/>
            <person name="Dowd S."/>
        </authorList>
    </citation>
    <scope>NUCLEOTIDE SEQUENCE [LARGE SCALE GENOMIC DNA]</scope>
    <source>
        <strain evidence="8 9">NCELM</strain>
    </source>
</reference>
<dbReference type="InterPro" id="IPR051907">
    <property type="entry name" value="DoxX-like_oxidoreductase"/>
</dbReference>
<keyword evidence="6 7" id="KW-0472">Membrane</keyword>
<evidence type="ECO:0000256" key="6">
    <source>
        <dbReference type="ARBA" id="ARBA00023136"/>
    </source>
</evidence>
<dbReference type="EMBL" id="JAQNDN010000019">
    <property type="protein sequence ID" value="MDC0672261.1"/>
    <property type="molecule type" value="Genomic_DNA"/>
</dbReference>
<accession>A0ABT5BH07</accession>
<dbReference type="PANTHER" id="PTHR33452">
    <property type="entry name" value="OXIDOREDUCTASE CATD-RELATED"/>
    <property type="match status" value="1"/>
</dbReference>
<comment type="caution">
    <text evidence="8">The sequence shown here is derived from an EMBL/GenBank/DDBJ whole genome shotgun (WGS) entry which is preliminary data.</text>
</comment>
<protein>
    <submittedName>
        <fullName evidence="8">DoxX family protein</fullName>
    </submittedName>
</protein>
<evidence type="ECO:0000256" key="2">
    <source>
        <dbReference type="ARBA" id="ARBA00006679"/>
    </source>
</evidence>
<dbReference type="RefSeq" id="WP_272003691.1">
    <property type="nucleotide sequence ID" value="NZ_JAQNDN010000019.1"/>
</dbReference>
<dbReference type="PANTHER" id="PTHR33452:SF1">
    <property type="entry name" value="INNER MEMBRANE PROTEIN YPHA-RELATED"/>
    <property type="match status" value="1"/>
</dbReference>
<feature type="transmembrane region" description="Helical" evidence="7">
    <location>
        <begin position="84"/>
        <end position="101"/>
    </location>
</feature>
<evidence type="ECO:0000256" key="7">
    <source>
        <dbReference type="SAM" id="Phobius"/>
    </source>
</evidence>
<evidence type="ECO:0000256" key="5">
    <source>
        <dbReference type="ARBA" id="ARBA00022989"/>
    </source>
</evidence>
<sequence>MNVIDPRLAPALEKLGDLGLLAQRIGAGLLIWTFHMRPKLLRFDEELREFPDPLGIGSPASLALALLAEGLCSVLVALGLLTRLAALPVVFTMLMVLTMAARGFEGADVQSALLYALPYATLVATGPGRYSCDHRLLARYRRLYARFVPPRA</sequence>
<keyword evidence="4 7" id="KW-0812">Transmembrane</keyword>
<evidence type="ECO:0000313" key="9">
    <source>
        <dbReference type="Proteomes" id="UP001217838"/>
    </source>
</evidence>
<name>A0ABT5BH07_9BACT</name>
<keyword evidence="3" id="KW-1003">Cell membrane</keyword>
<keyword evidence="9" id="KW-1185">Reference proteome</keyword>
<evidence type="ECO:0000256" key="1">
    <source>
        <dbReference type="ARBA" id="ARBA00004651"/>
    </source>
</evidence>
<evidence type="ECO:0000256" key="4">
    <source>
        <dbReference type="ARBA" id="ARBA00022692"/>
    </source>
</evidence>
<comment type="similarity">
    <text evidence="2">Belongs to the DoxX family.</text>
</comment>
<dbReference type="Proteomes" id="UP001217838">
    <property type="component" value="Unassembled WGS sequence"/>
</dbReference>
<evidence type="ECO:0000256" key="3">
    <source>
        <dbReference type="ARBA" id="ARBA00022475"/>
    </source>
</evidence>
<keyword evidence="5 7" id="KW-1133">Transmembrane helix</keyword>